<keyword evidence="5" id="KW-0663">Pyridoxal phosphate</keyword>
<dbReference type="PANTHER" id="PTHR46383">
    <property type="entry name" value="ASPARTATE AMINOTRANSFERASE"/>
    <property type="match status" value="1"/>
</dbReference>
<evidence type="ECO:0000259" key="7">
    <source>
        <dbReference type="Pfam" id="PF00155"/>
    </source>
</evidence>
<dbReference type="SUPFAM" id="SSF53383">
    <property type="entry name" value="PLP-dependent transferases"/>
    <property type="match status" value="1"/>
</dbReference>
<dbReference type="Pfam" id="PF00155">
    <property type="entry name" value="Aminotran_1_2"/>
    <property type="match status" value="1"/>
</dbReference>
<comment type="cofactor">
    <cofactor evidence="1 6">
        <name>pyridoxal 5'-phosphate</name>
        <dbReference type="ChEBI" id="CHEBI:597326"/>
    </cofactor>
</comment>
<keyword evidence="4 6" id="KW-0808">Transferase</keyword>
<organism evidence="8 9">
    <name type="scientific">Paraburkholderia susongensis</name>
    <dbReference type="NCBI Taxonomy" id="1515439"/>
    <lineage>
        <taxon>Bacteria</taxon>
        <taxon>Pseudomonadati</taxon>
        <taxon>Pseudomonadota</taxon>
        <taxon>Betaproteobacteria</taxon>
        <taxon>Burkholderiales</taxon>
        <taxon>Burkholderiaceae</taxon>
        <taxon>Paraburkholderia</taxon>
    </lineage>
</organism>
<dbReference type="GO" id="GO:0008483">
    <property type="term" value="F:transaminase activity"/>
    <property type="evidence" value="ECO:0007669"/>
    <property type="project" value="UniProtKB-KW"/>
</dbReference>
<comment type="similarity">
    <text evidence="2 6">Belongs to the class-I pyridoxal-phosphate-dependent aminotransferase family.</text>
</comment>
<keyword evidence="3 6" id="KW-0032">Aminotransferase</keyword>
<sequence>MSVTNTRAPRIASRMANIKTSSIYQLMARVVDLQADGIHVHSFTAGEPDFDTPAHVIEAAHRAMLDGDTHYTPVRGSLAVREAVRGKFERENGLSFRDEEVMVATGSKQIISNALAVTLEPGDEVLLPTPYWAAYPGMVYAAGGIPAFAPTRRENGYKMTPDELRAAIGPRTRWIILNTPSNPTGAVYSEAELRALGAVLIEHPELLILSDEVYESLHYTPERPVSLARVCPELAGRILISSGLSKAFAMTGWRLGYGAGPANLIAAMADLQAQTTLSASSISQAAAVAALNGPTDSVSHMVDVYRKRRDLVMSLVERHPHVEVARPDGAFYALLDIGALLARSDRFRHDAQPDVAFAAWLLEQHRVVVVPGSDFGAEGTVRISFATDDRTIENGLGALLESLSEL</sequence>
<protein>
    <recommendedName>
        <fullName evidence="6">Aminotransferase</fullName>
        <ecNumber evidence="6">2.6.1.-</ecNumber>
    </recommendedName>
</protein>
<dbReference type="AlphaFoldDB" id="A0A1X7LIJ8"/>
<evidence type="ECO:0000256" key="5">
    <source>
        <dbReference type="ARBA" id="ARBA00022898"/>
    </source>
</evidence>
<dbReference type="InterPro" id="IPR015424">
    <property type="entry name" value="PyrdxlP-dep_Trfase"/>
</dbReference>
<feature type="domain" description="Aminotransferase class I/classII large" evidence="7">
    <location>
        <begin position="41"/>
        <end position="399"/>
    </location>
</feature>
<gene>
    <name evidence="8" type="ORF">SAMN06265784_106214</name>
</gene>
<dbReference type="OrthoDB" id="9803354at2"/>
<evidence type="ECO:0000256" key="2">
    <source>
        <dbReference type="ARBA" id="ARBA00007441"/>
    </source>
</evidence>
<dbReference type="STRING" id="1515439.SAMN06265784_106214"/>
<dbReference type="CDD" id="cd00609">
    <property type="entry name" value="AAT_like"/>
    <property type="match status" value="1"/>
</dbReference>
<name>A0A1X7LIJ8_9BURK</name>
<dbReference type="RefSeq" id="WP_085486175.1">
    <property type="nucleotide sequence ID" value="NZ_FXAT01000006.1"/>
</dbReference>
<dbReference type="Gene3D" id="3.90.1150.10">
    <property type="entry name" value="Aspartate Aminotransferase, domain 1"/>
    <property type="match status" value="1"/>
</dbReference>
<evidence type="ECO:0000313" key="8">
    <source>
        <dbReference type="EMBL" id="SMG53696.1"/>
    </source>
</evidence>
<dbReference type="GO" id="GO:0030170">
    <property type="term" value="F:pyridoxal phosphate binding"/>
    <property type="evidence" value="ECO:0007669"/>
    <property type="project" value="InterPro"/>
</dbReference>
<evidence type="ECO:0000256" key="6">
    <source>
        <dbReference type="RuleBase" id="RU000481"/>
    </source>
</evidence>
<dbReference type="FunFam" id="3.40.640.10:FF:000033">
    <property type="entry name" value="Aspartate aminotransferase"/>
    <property type="match status" value="1"/>
</dbReference>
<evidence type="ECO:0000313" key="9">
    <source>
        <dbReference type="Proteomes" id="UP000193228"/>
    </source>
</evidence>
<dbReference type="InterPro" id="IPR050596">
    <property type="entry name" value="AspAT/PAT-like"/>
</dbReference>
<evidence type="ECO:0000256" key="3">
    <source>
        <dbReference type="ARBA" id="ARBA00022576"/>
    </source>
</evidence>
<proteinExistence type="inferred from homology"/>
<dbReference type="GO" id="GO:0006520">
    <property type="term" value="P:amino acid metabolic process"/>
    <property type="evidence" value="ECO:0007669"/>
    <property type="project" value="InterPro"/>
</dbReference>
<dbReference type="InterPro" id="IPR004838">
    <property type="entry name" value="NHTrfase_class1_PyrdxlP-BS"/>
</dbReference>
<dbReference type="Gene3D" id="3.40.640.10">
    <property type="entry name" value="Type I PLP-dependent aspartate aminotransferase-like (Major domain)"/>
    <property type="match status" value="1"/>
</dbReference>
<dbReference type="EC" id="2.6.1.-" evidence="6"/>
<evidence type="ECO:0000256" key="1">
    <source>
        <dbReference type="ARBA" id="ARBA00001933"/>
    </source>
</evidence>
<dbReference type="EMBL" id="FXAT01000006">
    <property type="protein sequence ID" value="SMG53696.1"/>
    <property type="molecule type" value="Genomic_DNA"/>
</dbReference>
<evidence type="ECO:0000256" key="4">
    <source>
        <dbReference type="ARBA" id="ARBA00022679"/>
    </source>
</evidence>
<dbReference type="PANTHER" id="PTHR46383:SF1">
    <property type="entry name" value="ASPARTATE AMINOTRANSFERASE"/>
    <property type="match status" value="1"/>
</dbReference>
<dbReference type="InterPro" id="IPR015422">
    <property type="entry name" value="PyrdxlP-dep_Trfase_small"/>
</dbReference>
<keyword evidence="9" id="KW-1185">Reference proteome</keyword>
<accession>A0A1X7LIJ8</accession>
<dbReference type="InterPro" id="IPR015421">
    <property type="entry name" value="PyrdxlP-dep_Trfase_major"/>
</dbReference>
<dbReference type="Proteomes" id="UP000193228">
    <property type="component" value="Unassembled WGS sequence"/>
</dbReference>
<dbReference type="PROSITE" id="PS00105">
    <property type="entry name" value="AA_TRANSFER_CLASS_1"/>
    <property type="match status" value="1"/>
</dbReference>
<dbReference type="InterPro" id="IPR004839">
    <property type="entry name" value="Aminotransferase_I/II_large"/>
</dbReference>
<reference evidence="9" key="1">
    <citation type="submission" date="2017-04" db="EMBL/GenBank/DDBJ databases">
        <authorList>
            <person name="Varghese N."/>
            <person name="Submissions S."/>
        </authorList>
    </citation>
    <scope>NUCLEOTIDE SEQUENCE [LARGE SCALE GENOMIC DNA]</scope>
    <source>
        <strain evidence="9">LMG 29540</strain>
    </source>
</reference>